<evidence type="ECO:0000313" key="2">
    <source>
        <dbReference type="EMBL" id="KAH9527853.1"/>
    </source>
</evidence>
<dbReference type="AlphaFoldDB" id="A0A922IFM9"/>
<accession>A0A922IFM9</accession>
<keyword evidence="3" id="KW-1185">Reference proteome</keyword>
<dbReference type="Proteomes" id="UP000790347">
    <property type="component" value="Unassembled WGS sequence"/>
</dbReference>
<protein>
    <submittedName>
        <fullName evidence="2">Uncharacterized protein</fullName>
    </submittedName>
</protein>
<name>A0A922IFM9_DERFA</name>
<comment type="caution">
    <text evidence="2">The sequence shown here is derived from an EMBL/GenBank/DDBJ whole genome shotgun (WGS) entry which is preliminary data.</text>
</comment>
<keyword evidence="1" id="KW-0472">Membrane</keyword>
<gene>
    <name evidence="2" type="ORF">DERF_001845</name>
</gene>
<keyword evidence="1" id="KW-0812">Transmembrane</keyword>
<dbReference type="EMBL" id="ASGP02000001">
    <property type="protein sequence ID" value="KAH9527853.1"/>
    <property type="molecule type" value="Genomic_DNA"/>
</dbReference>
<evidence type="ECO:0000256" key="1">
    <source>
        <dbReference type="SAM" id="Phobius"/>
    </source>
</evidence>
<reference evidence="2" key="1">
    <citation type="submission" date="2013-05" db="EMBL/GenBank/DDBJ databases">
        <authorList>
            <person name="Yim A.K.Y."/>
            <person name="Chan T.F."/>
            <person name="Ji K.M."/>
            <person name="Liu X.Y."/>
            <person name="Zhou J.W."/>
            <person name="Li R.Q."/>
            <person name="Yang K.Y."/>
            <person name="Li J."/>
            <person name="Li M."/>
            <person name="Law P.T.W."/>
            <person name="Wu Y.L."/>
            <person name="Cai Z.L."/>
            <person name="Qin H."/>
            <person name="Bao Y."/>
            <person name="Leung R.K.K."/>
            <person name="Ng P.K.S."/>
            <person name="Zou J."/>
            <person name="Zhong X.J."/>
            <person name="Ran P.X."/>
            <person name="Zhong N.S."/>
            <person name="Liu Z.G."/>
            <person name="Tsui S.K.W."/>
        </authorList>
    </citation>
    <scope>NUCLEOTIDE SEQUENCE</scope>
    <source>
        <strain evidence="2">Derf</strain>
        <tissue evidence="2">Whole organism</tissue>
    </source>
</reference>
<organism evidence="2 3">
    <name type="scientific">Dermatophagoides farinae</name>
    <name type="common">American house dust mite</name>
    <dbReference type="NCBI Taxonomy" id="6954"/>
    <lineage>
        <taxon>Eukaryota</taxon>
        <taxon>Metazoa</taxon>
        <taxon>Ecdysozoa</taxon>
        <taxon>Arthropoda</taxon>
        <taxon>Chelicerata</taxon>
        <taxon>Arachnida</taxon>
        <taxon>Acari</taxon>
        <taxon>Acariformes</taxon>
        <taxon>Sarcoptiformes</taxon>
        <taxon>Astigmata</taxon>
        <taxon>Psoroptidia</taxon>
        <taxon>Analgoidea</taxon>
        <taxon>Pyroglyphidae</taxon>
        <taxon>Dermatophagoidinae</taxon>
        <taxon>Dermatophagoides</taxon>
    </lineage>
</organism>
<evidence type="ECO:0000313" key="3">
    <source>
        <dbReference type="Proteomes" id="UP000790347"/>
    </source>
</evidence>
<sequence>MFLFIDSLNFLDVAATRQAINHFLYLSFIITMIKCTLPKILFLWLQNQNRIQNRFIVLIIIECMDDDSTFLTPSIQLDRTIEQISSSSVYRHFGYMSRKIECQNNL</sequence>
<keyword evidence="1" id="KW-1133">Transmembrane helix</keyword>
<reference evidence="2" key="2">
    <citation type="journal article" date="2022" name="Res Sq">
        <title>Comparative Genomics Reveals Insights into the Divergent Evolution of Astigmatic Mites and Household Pest Adaptations.</title>
        <authorList>
            <person name="Xiong Q."/>
            <person name="Wan A.T.-Y."/>
            <person name="Liu X.-Y."/>
            <person name="Fung C.S.-H."/>
            <person name="Xiao X."/>
            <person name="Malainual N."/>
            <person name="Hou J."/>
            <person name="Wang L."/>
            <person name="Wang M."/>
            <person name="Yang K."/>
            <person name="Cui Y."/>
            <person name="Leung E."/>
            <person name="Nong W."/>
            <person name="Shin S.-K."/>
            <person name="Au S."/>
            <person name="Jeong K.Y."/>
            <person name="Chew F.T."/>
            <person name="Hui J."/>
            <person name="Leung T.F."/>
            <person name="Tungtrongchitr A."/>
            <person name="Zhong N."/>
            <person name="Liu Z."/>
            <person name="Tsui S."/>
        </authorList>
    </citation>
    <scope>NUCLEOTIDE SEQUENCE</scope>
    <source>
        <strain evidence="2">Derf</strain>
        <tissue evidence="2">Whole organism</tissue>
    </source>
</reference>
<proteinExistence type="predicted"/>
<feature type="transmembrane region" description="Helical" evidence="1">
    <location>
        <begin position="23"/>
        <end position="45"/>
    </location>
</feature>